<dbReference type="CDD" id="cd14476">
    <property type="entry name" value="SPX_PHO1_like"/>
    <property type="match status" value="1"/>
</dbReference>
<evidence type="ECO:0000259" key="11">
    <source>
        <dbReference type="PROSITE" id="PS51380"/>
    </source>
</evidence>
<evidence type="ECO:0000256" key="8">
    <source>
        <dbReference type="ARBA" id="ARBA00023136"/>
    </source>
</evidence>
<dbReference type="AlphaFoldDB" id="A0AAN7FQM1"/>
<feature type="transmembrane region" description="Helical" evidence="10">
    <location>
        <begin position="366"/>
        <end position="388"/>
    </location>
</feature>
<keyword evidence="7 10" id="KW-1133">Transmembrane helix</keyword>
<comment type="subcellular location">
    <subcellularLocation>
        <location evidence="1">Cell membrane</location>
        <topology evidence="1">Multi-pass membrane protein</topology>
    </subcellularLocation>
</comment>
<name>A0AAN7FQM1_QUERU</name>
<keyword evidence="14" id="KW-1185">Reference proteome</keyword>
<dbReference type="GO" id="GO:0006817">
    <property type="term" value="P:phosphate ion transport"/>
    <property type="evidence" value="ECO:0007669"/>
    <property type="project" value="UniProtKB-KW"/>
</dbReference>
<gene>
    <name evidence="13" type="ORF">RGQ29_015882</name>
</gene>
<feature type="transmembrane region" description="Helical" evidence="10">
    <location>
        <begin position="576"/>
        <end position="593"/>
    </location>
</feature>
<keyword evidence="3" id="KW-0813">Transport</keyword>
<evidence type="ECO:0000256" key="3">
    <source>
        <dbReference type="ARBA" id="ARBA00022448"/>
    </source>
</evidence>
<organism evidence="13 14">
    <name type="scientific">Quercus rubra</name>
    <name type="common">Northern red oak</name>
    <name type="synonym">Quercus borealis</name>
    <dbReference type="NCBI Taxonomy" id="3512"/>
    <lineage>
        <taxon>Eukaryota</taxon>
        <taxon>Viridiplantae</taxon>
        <taxon>Streptophyta</taxon>
        <taxon>Embryophyta</taxon>
        <taxon>Tracheophyta</taxon>
        <taxon>Spermatophyta</taxon>
        <taxon>Magnoliopsida</taxon>
        <taxon>eudicotyledons</taxon>
        <taxon>Gunneridae</taxon>
        <taxon>Pentapetalae</taxon>
        <taxon>rosids</taxon>
        <taxon>fabids</taxon>
        <taxon>Fagales</taxon>
        <taxon>Fagaceae</taxon>
        <taxon>Quercus</taxon>
    </lineage>
</organism>
<protein>
    <recommendedName>
        <fullName evidence="15">Phosphate transporter PHO1 homolog 3-like</fullName>
    </recommendedName>
</protein>
<sequence>MKFGKEFTAQMVPEWQEAYMDYNQLKSLLEEIQRFKQRTKPPATPAGLKRKLTLYRAFSGLTQRYNHPTSPSSASDDIESQAILVNSVNHGGSQSYQTTFRMSSDEGGEYELVYFRRLDDEFNKVNKFYEAKVEEVMKEAAMLNKQMDALIAFRIKVENPQGWFDSSVEMTRLASDVAASAAALAASTPKGARASRRVPISMDVIEEGPSSHGPSSDESNDDKDNEIVNQMVQEQRLKNMKGTRLAPLEILSHMKMNNTLETPCSTIKGFLNYPVQTELNFTRENLRKVEDQLKRAFVEFYQKLRLLKNYSFLNILAFSKIMKKYDKITKLMERVEATFIKHFSNSNHTKGMKILRPKAMRERHRTTFTTGFLAGCTVALILALILIIRTRNIMVKPEATNYMENMFPLYSLFGFIVLHMIMYAANIFFWRRYQVNYSFIFGFKQGTELGYREILLLSFGLAVLALASVLLNLDMEMDPNTKDYGTYTELLPLNLVFLVLIILFCPFNIMYRSSRFFFLTCLFHCILAPLYKVTLPDFFLVDQLTSQVQALRSFEFYICYYGWGDFKHRHHTCGRSDVYTTFYFIVAVIPYWSRLLQCLRRLYEERDPMQGYNGIKYFLTIVAVVLRTAYGLNKGMGWKTLAWIFSAIAAIVSTYWDLVIDWGLLQLRSKNRWLRDKLLVPHKSVYFGAMVLNVLLRFAWMQTVLGFQVSFLHKNSLIAIVASLEIIRRGIWNFFRLENEHLNNVGKYRAFKSVPLPFNYDEDEDEDKDE</sequence>
<dbReference type="PROSITE" id="PS51382">
    <property type="entry name" value="SPX"/>
    <property type="match status" value="1"/>
</dbReference>
<dbReference type="Proteomes" id="UP001324115">
    <property type="component" value="Unassembled WGS sequence"/>
</dbReference>
<dbReference type="PANTHER" id="PTHR10783:SF4">
    <property type="entry name" value="PHOSPHATE TRANSPORTER PHO1 HOMOLOG 3"/>
    <property type="match status" value="1"/>
</dbReference>
<feature type="transmembrane region" description="Helical" evidence="10">
    <location>
        <begin position="408"/>
        <end position="430"/>
    </location>
</feature>
<comment type="similarity">
    <text evidence="2">Belongs to the SYG1 (TC 2.A.94) family.</text>
</comment>
<accession>A0AAN7FQM1</accession>
<dbReference type="GO" id="GO:0005802">
    <property type="term" value="C:trans-Golgi network"/>
    <property type="evidence" value="ECO:0007669"/>
    <property type="project" value="TreeGrafter"/>
</dbReference>
<keyword evidence="4" id="KW-1003">Cell membrane</keyword>
<dbReference type="GO" id="GO:0000822">
    <property type="term" value="F:inositol hexakisphosphate binding"/>
    <property type="evidence" value="ECO:0007669"/>
    <property type="project" value="TreeGrafter"/>
</dbReference>
<dbReference type="GO" id="GO:0016036">
    <property type="term" value="P:cellular response to phosphate starvation"/>
    <property type="evidence" value="ECO:0007669"/>
    <property type="project" value="TreeGrafter"/>
</dbReference>
<evidence type="ECO:0000256" key="4">
    <source>
        <dbReference type="ARBA" id="ARBA00022475"/>
    </source>
</evidence>
<feature type="transmembrane region" description="Helical" evidence="10">
    <location>
        <begin position="491"/>
        <end position="509"/>
    </location>
</feature>
<feature type="transmembrane region" description="Helical" evidence="10">
    <location>
        <begin position="642"/>
        <end position="664"/>
    </location>
</feature>
<comment type="function">
    <text evidence="9">May transport inorganic phosphate (Pi).</text>
</comment>
<dbReference type="InterPro" id="IPR034092">
    <property type="entry name" value="PHO1_SPX"/>
</dbReference>
<feature type="transmembrane region" description="Helical" evidence="10">
    <location>
        <begin position="516"/>
        <end position="534"/>
    </location>
</feature>
<comment type="caution">
    <text evidence="13">The sequence shown here is derived from an EMBL/GenBank/DDBJ whole genome shotgun (WGS) entry which is preliminary data.</text>
</comment>
<reference evidence="13 14" key="1">
    <citation type="journal article" date="2023" name="G3 (Bethesda)">
        <title>A haplotype-resolved chromosome-scale genome for Quercus rubra L. provides insights into the genetics of adaptive traits for red oak species.</title>
        <authorList>
            <person name="Kapoor B."/>
            <person name="Jenkins J."/>
            <person name="Schmutz J."/>
            <person name="Zhebentyayeva T."/>
            <person name="Kuelheim C."/>
            <person name="Coggeshall M."/>
            <person name="Heim C."/>
            <person name="Lasky J.R."/>
            <person name="Leites L."/>
            <person name="Islam-Faridi N."/>
            <person name="Romero-Severson J."/>
            <person name="DeLeo V.L."/>
            <person name="Lucas S.M."/>
            <person name="Lazic D."/>
            <person name="Gailing O."/>
            <person name="Carlson J."/>
            <person name="Staton M."/>
        </authorList>
    </citation>
    <scope>NUCLEOTIDE SEQUENCE [LARGE SCALE GENOMIC DNA]</scope>
    <source>
        <strain evidence="13">Pseudo-F2</strain>
    </source>
</reference>
<dbReference type="InterPro" id="IPR004342">
    <property type="entry name" value="EXS_C"/>
</dbReference>
<dbReference type="GO" id="GO:0005886">
    <property type="term" value="C:plasma membrane"/>
    <property type="evidence" value="ECO:0007669"/>
    <property type="project" value="UniProtKB-SubCell"/>
</dbReference>
<keyword evidence="8 10" id="KW-0472">Membrane</keyword>
<evidence type="ECO:0000259" key="12">
    <source>
        <dbReference type="PROSITE" id="PS51382"/>
    </source>
</evidence>
<dbReference type="PANTHER" id="PTHR10783">
    <property type="entry name" value="XENOTROPIC AND POLYTROPIC RETROVIRUS RECEPTOR 1-RELATED"/>
    <property type="match status" value="1"/>
</dbReference>
<dbReference type="Pfam" id="PF03124">
    <property type="entry name" value="EXS"/>
    <property type="match status" value="1"/>
</dbReference>
<feature type="domain" description="EXS" evidence="11">
    <location>
        <begin position="574"/>
        <end position="768"/>
    </location>
</feature>
<evidence type="ECO:0000313" key="13">
    <source>
        <dbReference type="EMBL" id="KAK4598605.1"/>
    </source>
</evidence>
<dbReference type="EMBL" id="JAXUIC010000003">
    <property type="protein sequence ID" value="KAK4598605.1"/>
    <property type="molecule type" value="Genomic_DNA"/>
</dbReference>
<dbReference type="Pfam" id="PF03105">
    <property type="entry name" value="SPX"/>
    <property type="match status" value="1"/>
</dbReference>
<evidence type="ECO:0000256" key="6">
    <source>
        <dbReference type="ARBA" id="ARBA00022692"/>
    </source>
</evidence>
<evidence type="ECO:0000256" key="5">
    <source>
        <dbReference type="ARBA" id="ARBA00022592"/>
    </source>
</evidence>
<evidence type="ECO:0000256" key="10">
    <source>
        <dbReference type="SAM" id="Phobius"/>
    </source>
</evidence>
<evidence type="ECO:0008006" key="15">
    <source>
        <dbReference type="Google" id="ProtNLM"/>
    </source>
</evidence>
<feature type="transmembrane region" description="Helical" evidence="10">
    <location>
        <begin position="685"/>
        <end position="705"/>
    </location>
</feature>
<feature type="domain" description="SPX" evidence="12">
    <location>
        <begin position="1"/>
        <end position="339"/>
    </location>
</feature>
<dbReference type="InterPro" id="IPR004331">
    <property type="entry name" value="SPX_dom"/>
</dbReference>
<feature type="transmembrane region" description="Helical" evidence="10">
    <location>
        <begin position="451"/>
        <end position="471"/>
    </location>
</feature>
<evidence type="ECO:0000256" key="1">
    <source>
        <dbReference type="ARBA" id="ARBA00004651"/>
    </source>
</evidence>
<evidence type="ECO:0000256" key="9">
    <source>
        <dbReference type="ARBA" id="ARBA00043939"/>
    </source>
</evidence>
<evidence type="ECO:0000256" key="7">
    <source>
        <dbReference type="ARBA" id="ARBA00022989"/>
    </source>
</evidence>
<feature type="transmembrane region" description="Helical" evidence="10">
    <location>
        <begin position="614"/>
        <end position="630"/>
    </location>
</feature>
<proteinExistence type="inferred from homology"/>
<dbReference type="PROSITE" id="PS51380">
    <property type="entry name" value="EXS"/>
    <property type="match status" value="1"/>
</dbReference>
<evidence type="ECO:0000256" key="2">
    <source>
        <dbReference type="ARBA" id="ARBA00009665"/>
    </source>
</evidence>
<evidence type="ECO:0000313" key="14">
    <source>
        <dbReference type="Proteomes" id="UP001324115"/>
    </source>
</evidence>
<keyword evidence="6 10" id="KW-0812">Transmembrane</keyword>
<keyword evidence="5" id="KW-0592">Phosphate transport</keyword>